<dbReference type="Pfam" id="PF00089">
    <property type="entry name" value="Trypsin"/>
    <property type="match status" value="1"/>
</dbReference>
<dbReference type="Gene3D" id="2.40.10.10">
    <property type="entry name" value="Trypsin-like serine proteases"/>
    <property type="match status" value="2"/>
</dbReference>
<dbReference type="PANTHER" id="PTHR15462">
    <property type="entry name" value="SERINE PROTEASE"/>
    <property type="match status" value="1"/>
</dbReference>
<evidence type="ECO:0000256" key="5">
    <source>
        <dbReference type="ARBA" id="ARBA00022825"/>
    </source>
</evidence>
<evidence type="ECO:0000313" key="8">
    <source>
        <dbReference type="EMBL" id="SFU15010.1"/>
    </source>
</evidence>
<dbReference type="InterPro" id="IPR008256">
    <property type="entry name" value="Peptidase_S1B"/>
</dbReference>
<dbReference type="RefSeq" id="WP_245601447.1">
    <property type="nucleotide sequence ID" value="NZ_FPAW01000034.1"/>
</dbReference>
<organism evidence="8 9">
    <name type="scientific">Sedimentitalea nanhaiensis</name>
    <dbReference type="NCBI Taxonomy" id="999627"/>
    <lineage>
        <taxon>Bacteria</taxon>
        <taxon>Pseudomonadati</taxon>
        <taxon>Pseudomonadota</taxon>
        <taxon>Alphaproteobacteria</taxon>
        <taxon>Rhodobacterales</taxon>
        <taxon>Paracoccaceae</taxon>
        <taxon>Sedimentitalea</taxon>
    </lineage>
</organism>
<dbReference type="InterPro" id="IPR018114">
    <property type="entry name" value="TRYPSIN_HIS"/>
</dbReference>
<name>A0A1I7DTJ5_9RHOB</name>
<dbReference type="PRINTS" id="PR00839">
    <property type="entry name" value="V8PROTEASE"/>
</dbReference>
<gene>
    <name evidence="8" type="ORF">SAMN05216236_13422</name>
</gene>
<dbReference type="Proteomes" id="UP000182466">
    <property type="component" value="Unassembled WGS sequence"/>
</dbReference>
<accession>A0A1I7DTJ5</accession>
<dbReference type="eggNOG" id="COG3591">
    <property type="taxonomic scope" value="Bacteria"/>
</dbReference>
<evidence type="ECO:0000259" key="7">
    <source>
        <dbReference type="PROSITE" id="PS50240"/>
    </source>
</evidence>
<dbReference type="STRING" id="999627.SAMN05216236_13422"/>
<evidence type="ECO:0000256" key="4">
    <source>
        <dbReference type="ARBA" id="ARBA00022801"/>
    </source>
</evidence>
<dbReference type="SUPFAM" id="SSF50494">
    <property type="entry name" value="Trypsin-like serine proteases"/>
    <property type="match status" value="1"/>
</dbReference>
<sequence>MHLTDHLFGNFQRRWTAPWIVAMLALCLPGIAMADTTGLVRLTDRDDLLGWEAVGRLDIGGSGYCTGTLIAPDLVLTAAHCVYDRKTHNLHLPDTLTFRAGLRDGVSVADRKVAQIAAAPEYDPRAVHNVGRVRHDVALLRLVAPITSRDADPFILYRGQSVGTQVSVTSYGRGRDEALSRQRRCSIVAQADGLMAFDCDVTFGSSGAPVFVKSGTRGRIVSVISGGGTVGGQEVALGMALPEVVARLKTRLRAALRPTTARIQRLTVGGRNSSTGARFIRN</sequence>
<dbReference type="PROSITE" id="PS50240">
    <property type="entry name" value="TRYPSIN_DOM"/>
    <property type="match status" value="1"/>
</dbReference>
<keyword evidence="9" id="KW-1185">Reference proteome</keyword>
<dbReference type="GO" id="GO:0004252">
    <property type="term" value="F:serine-type endopeptidase activity"/>
    <property type="evidence" value="ECO:0007669"/>
    <property type="project" value="InterPro"/>
</dbReference>
<dbReference type="PROSITE" id="PS00134">
    <property type="entry name" value="TRYPSIN_HIS"/>
    <property type="match status" value="1"/>
</dbReference>
<dbReference type="InterPro" id="IPR043504">
    <property type="entry name" value="Peptidase_S1_PA_chymotrypsin"/>
</dbReference>
<reference evidence="8 9" key="1">
    <citation type="submission" date="2016-10" db="EMBL/GenBank/DDBJ databases">
        <authorList>
            <person name="de Groot N.N."/>
        </authorList>
    </citation>
    <scope>NUCLEOTIDE SEQUENCE [LARGE SCALE GENOMIC DNA]</scope>
    <source>
        <strain evidence="8 9">CGMCC 1.10959</strain>
    </source>
</reference>
<evidence type="ECO:0000256" key="3">
    <source>
        <dbReference type="ARBA" id="ARBA00022729"/>
    </source>
</evidence>
<protein>
    <recommendedName>
        <fullName evidence="6">Serine protease</fullName>
        <ecNumber evidence="6">3.4.21.-</ecNumber>
    </recommendedName>
</protein>
<evidence type="ECO:0000256" key="6">
    <source>
        <dbReference type="RuleBase" id="RU004296"/>
    </source>
</evidence>
<dbReference type="GO" id="GO:0006508">
    <property type="term" value="P:proteolysis"/>
    <property type="evidence" value="ECO:0007669"/>
    <property type="project" value="UniProtKB-KW"/>
</dbReference>
<dbReference type="EMBL" id="FPAW01000034">
    <property type="protein sequence ID" value="SFU15010.1"/>
    <property type="molecule type" value="Genomic_DNA"/>
</dbReference>
<dbReference type="InterPro" id="IPR001254">
    <property type="entry name" value="Trypsin_dom"/>
</dbReference>
<dbReference type="AlphaFoldDB" id="A0A1I7DTJ5"/>
<feature type="domain" description="Peptidase S1" evidence="7">
    <location>
        <begin position="7"/>
        <end position="282"/>
    </location>
</feature>
<keyword evidence="4 6" id="KW-0378">Hydrolase</keyword>
<keyword evidence="3" id="KW-0732">Signal</keyword>
<proteinExistence type="inferred from homology"/>
<evidence type="ECO:0000256" key="1">
    <source>
        <dbReference type="ARBA" id="ARBA00008764"/>
    </source>
</evidence>
<dbReference type="InterPro" id="IPR009003">
    <property type="entry name" value="Peptidase_S1_PA"/>
</dbReference>
<dbReference type="SMART" id="SM00020">
    <property type="entry name" value="Tryp_SPc"/>
    <property type="match status" value="1"/>
</dbReference>
<keyword evidence="2 6" id="KW-0645">Protease</keyword>
<evidence type="ECO:0000313" key="9">
    <source>
        <dbReference type="Proteomes" id="UP000182466"/>
    </source>
</evidence>
<dbReference type="EC" id="3.4.21.-" evidence="6"/>
<evidence type="ECO:0000256" key="2">
    <source>
        <dbReference type="ARBA" id="ARBA00022670"/>
    </source>
</evidence>
<comment type="similarity">
    <text evidence="1 6">Belongs to the peptidase S1B family.</text>
</comment>
<dbReference type="PANTHER" id="PTHR15462:SF8">
    <property type="entry name" value="SERINE PROTEASE"/>
    <property type="match status" value="1"/>
</dbReference>
<dbReference type="InterPro" id="IPR050966">
    <property type="entry name" value="Glutamyl_endopeptidase"/>
</dbReference>
<keyword evidence="5 6" id="KW-0720">Serine protease</keyword>